<dbReference type="GO" id="GO:0000156">
    <property type="term" value="F:phosphorelay response regulator activity"/>
    <property type="evidence" value="ECO:0007669"/>
    <property type="project" value="UniProtKB-ARBA"/>
</dbReference>
<reference evidence="6" key="1">
    <citation type="journal article" date="2020" name="Fungal Divers.">
        <title>Resolving the Mortierellaceae phylogeny through synthesis of multi-gene phylogenetics and phylogenomics.</title>
        <authorList>
            <person name="Vandepol N."/>
            <person name="Liber J."/>
            <person name="Desiro A."/>
            <person name="Na H."/>
            <person name="Kennedy M."/>
            <person name="Barry K."/>
            <person name="Grigoriev I.V."/>
            <person name="Miller A.N."/>
            <person name="O'Donnell K."/>
            <person name="Stajich J.E."/>
            <person name="Bonito G."/>
        </authorList>
    </citation>
    <scope>NUCLEOTIDE SEQUENCE</scope>
    <source>
        <strain evidence="6">NVP1</strain>
    </source>
</reference>
<dbReference type="FunFam" id="3.40.50.2300:FF:000146">
    <property type="entry name" value="Putative two-component response regulator SSK1p"/>
    <property type="match status" value="1"/>
</dbReference>
<keyword evidence="1 3" id="KW-0597">Phosphoprotein</keyword>
<evidence type="ECO:0000313" key="6">
    <source>
        <dbReference type="EMBL" id="KAF9329603.1"/>
    </source>
</evidence>
<feature type="region of interest" description="Disordered" evidence="4">
    <location>
        <begin position="1291"/>
        <end position="1376"/>
    </location>
</feature>
<feature type="compositionally biased region" description="Low complexity" evidence="4">
    <location>
        <begin position="694"/>
        <end position="709"/>
    </location>
</feature>
<dbReference type="PROSITE" id="PS50110">
    <property type="entry name" value="RESPONSE_REGULATORY"/>
    <property type="match status" value="1"/>
</dbReference>
<accession>A0A9P5SJW3</accession>
<dbReference type="InterPro" id="IPR001789">
    <property type="entry name" value="Sig_transdc_resp-reg_receiver"/>
</dbReference>
<dbReference type="CDD" id="cd17546">
    <property type="entry name" value="REC_hyHK_CKI1_RcsC-like"/>
    <property type="match status" value="1"/>
</dbReference>
<evidence type="ECO:0000256" key="1">
    <source>
        <dbReference type="ARBA" id="ARBA00022553"/>
    </source>
</evidence>
<dbReference type="Gene3D" id="3.40.50.2300">
    <property type="match status" value="1"/>
</dbReference>
<feature type="region of interest" description="Disordered" evidence="4">
    <location>
        <begin position="1069"/>
        <end position="1100"/>
    </location>
</feature>
<feature type="compositionally biased region" description="Polar residues" evidence="4">
    <location>
        <begin position="64"/>
        <end position="83"/>
    </location>
</feature>
<comment type="caution">
    <text evidence="6">The sequence shown here is derived from an EMBL/GenBank/DDBJ whole genome shotgun (WGS) entry which is preliminary data.</text>
</comment>
<feature type="region of interest" description="Disordered" evidence="4">
    <location>
        <begin position="679"/>
        <end position="719"/>
    </location>
</feature>
<protein>
    <submittedName>
        <fullName evidence="6">Ssk1 response regulator receiver</fullName>
    </submittedName>
</protein>
<dbReference type="Proteomes" id="UP000696485">
    <property type="component" value="Unassembled WGS sequence"/>
</dbReference>
<keyword evidence="7" id="KW-1185">Reference proteome</keyword>
<feature type="region of interest" description="Disordered" evidence="4">
    <location>
        <begin position="591"/>
        <end position="626"/>
    </location>
</feature>
<dbReference type="SMART" id="SM00448">
    <property type="entry name" value="REC"/>
    <property type="match status" value="1"/>
</dbReference>
<evidence type="ECO:0000259" key="5">
    <source>
        <dbReference type="PROSITE" id="PS50110"/>
    </source>
</evidence>
<evidence type="ECO:0000313" key="7">
    <source>
        <dbReference type="Proteomes" id="UP000696485"/>
    </source>
</evidence>
<organism evidence="6 7">
    <name type="scientific">Podila minutissima</name>
    <dbReference type="NCBI Taxonomy" id="64525"/>
    <lineage>
        <taxon>Eukaryota</taxon>
        <taxon>Fungi</taxon>
        <taxon>Fungi incertae sedis</taxon>
        <taxon>Mucoromycota</taxon>
        <taxon>Mortierellomycotina</taxon>
        <taxon>Mortierellomycetes</taxon>
        <taxon>Mortierellales</taxon>
        <taxon>Mortierellaceae</taxon>
        <taxon>Podila</taxon>
    </lineage>
</organism>
<name>A0A9P5SJW3_9FUNG</name>
<evidence type="ECO:0000256" key="2">
    <source>
        <dbReference type="ARBA" id="ARBA00023012"/>
    </source>
</evidence>
<feature type="compositionally biased region" description="Basic and acidic residues" evidence="4">
    <location>
        <begin position="51"/>
        <end position="63"/>
    </location>
</feature>
<sequence>MDMKPSVPAGKTSPLADDTHRSDPPSTEPVSDHDSPSSITPVQDPSSQKELGQEADREMEQELKSSQTPSPSRLKDASSSGSHRSTRPHFKVQNRPAQLIRNLHANYFNRSMADRTREAPTTSAVGKTVQGIRGHIFAFGAAVSLTGCALLLGGHHDQPWMHSQVMYHGLFAAACSWQWLRRMSLLLPINDLRHADPITDDDAQDEQPSEPRHVASSLPYWILGYGLLGVLGSTSTVAHGLTSHLGPVSLLAACSPILVGSVLLGLERISHALFLDQHQHAAEKEALQDEHEFLMETYREENLYRKNVLLETVGKEVQDAATLAIETLRQMTPTNLFPPNVSHEQLSPCTLPIPITSVLGLFTTMLHLQYISRNMERLSRVMFTEYVQGIVEKTSPHYHKGENSFDVGEFVQSLGDLVSADASLKGVEFVIYHAEYDMNHVSIKGSEESWRHALINLIKSIIDCAKSGSTVELCLSLFAVSQPEEIKNKVMVSFEITYYPNQDSVAEDDLAQLNALLASKLVKAMGGSLTIDQLDDFVKKFNVSVEVALHQTAHEDKDKDKGKIQEIASISVHPLDAVKAGDSDNLAATVPQPGAFPYHTKTPLVSPSPLPSSPPPRRPGQSKVSTEPTIVELVRFTRRLAGLKVMLMAKENSAFALRLSGYLKAWDVAVSKKIISSNDGLADDSHSMDEPHPLTGSKRTSSSSSLSGKHMIGKPETSSLLAKSSQAAPAFIIIDDDAKTLGQQIMKLQTVPSSPSPAPRRLTHRRHKSVSTIQHTSIIYFTSLPTFKDARDTVLHILGTQMPGIPHNIASTLAASSLGHGPLPYILVLPKPAGPRRILTAIHTAIHTPILDQTYSPIATAPTSPAPPMRHFSEEINPFDKDPIIIDPVSHQAFARVPLSTQSSPGGGSSPNNMMPEQRRGRDMAGQLIEAGKNAAPPVNPFNQSPMENMSPETPGSVHTIGSPTGILVPASGNQPSGIQFDPLARSSGTLSPSLVGPNQRRISNGGGRLLGHSSYSGEGVVFVPPSAGAAGHQPFTLAPNRHPDFAHQTANMLRLNNGHHHLRPGAHVGTPQATPPATGAPLARPRGPASVKKTKDIKEKKAPAKSSVVERVSPLVNVLIVEDNPVNQAILAMFMKKRKIKYDVANNGREAVDKWKTGGFHLVLMDLQMEVMDGIEATREIRRVEREQNIGVFPIHNSSTSSSSGTFSLTTPTAGVSTSPPASPFRSPVVIVALTATAESEDIRNTALVAGCNDYVTKPIDLQWLENRIVDWGCMQALIDVDAWKKWKRDMEGVSPGSPGALLNPTPLKKTLSSGVSRSMLKRPSISSRSIKGKGSASKAASSEKKDAPSSSAPPVSIPSTAAKPEAKPTVVPDS</sequence>
<feature type="compositionally biased region" description="Basic and acidic residues" evidence="4">
    <location>
        <begin position="683"/>
        <end position="692"/>
    </location>
</feature>
<feature type="region of interest" description="Disordered" evidence="4">
    <location>
        <begin position="1"/>
        <end position="96"/>
    </location>
</feature>
<feature type="region of interest" description="Disordered" evidence="4">
    <location>
        <begin position="1201"/>
        <end position="1221"/>
    </location>
</feature>
<feature type="compositionally biased region" description="Low complexity" evidence="4">
    <location>
        <begin position="1070"/>
        <end position="1090"/>
    </location>
</feature>
<dbReference type="InterPro" id="IPR011006">
    <property type="entry name" value="CheY-like_superfamily"/>
</dbReference>
<proteinExistence type="predicted"/>
<dbReference type="PANTHER" id="PTHR43719:SF28">
    <property type="entry name" value="PEROXIDE STRESS-ACTIVATED HISTIDINE KINASE MAK1-RELATED"/>
    <property type="match status" value="1"/>
</dbReference>
<dbReference type="Pfam" id="PF00072">
    <property type="entry name" value="Response_reg"/>
    <property type="match status" value="1"/>
</dbReference>
<dbReference type="InterPro" id="IPR050956">
    <property type="entry name" value="2C_system_His_kinase"/>
</dbReference>
<gene>
    <name evidence="6" type="primary">SSK1</name>
    <name evidence="6" type="ORF">BG006_007347</name>
</gene>
<feature type="modified residue" description="4-aspartylphosphate" evidence="3">
    <location>
        <position position="1167"/>
    </location>
</feature>
<dbReference type="PANTHER" id="PTHR43719">
    <property type="entry name" value="TWO-COMPONENT HISTIDINE KINASE"/>
    <property type="match status" value="1"/>
</dbReference>
<feature type="compositionally biased region" description="Low complexity" evidence="4">
    <location>
        <begin position="1201"/>
        <end position="1214"/>
    </location>
</feature>
<feature type="compositionally biased region" description="Low complexity" evidence="4">
    <location>
        <begin position="1325"/>
        <end position="1342"/>
    </location>
</feature>
<feature type="compositionally biased region" description="Pro residues" evidence="4">
    <location>
        <begin position="606"/>
        <end position="618"/>
    </location>
</feature>
<dbReference type="EMBL" id="JAAAUY010000461">
    <property type="protein sequence ID" value="KAF9329603.1"/>
    <property type="molecule type" value="Genomic_DNA"/>
</dbReference>
<feature type="compositionally biased region" description="Polar residues" evidence="4">
    <location>
        <begin position="36"/>
        <end position="50"/>
    </location>
</feature>
<evidence type="ECO:0000256" key="4">
    <source>
        <dbReference type="SAM" id="MobiDB-lite"/>
    </source>
</evidence>
<feature type="domain" description="Response regulatory" evidence="5">
    <location>
        <begin position="1118"/>
        <end position="1274"/>
    </location>
</feature>
<dbReference type="SUPFAM" id="SSF52172">
    <property type="entry name" value="CheY-like"/>
    <property type="match status" value="1"/>
</dbReference>
<keyword evidence="2" id="KW-0902">Two-component regulatory system</keyword>
<feature type="compositionally biased region" description="Low complexity" evidence="4">
    <location>
        <begin position="1350"/>
        <end position="1361"/>
    </location>
</feature>
<evidence type="ECO:0000256" key="3">
    <source>
        <dbReference type="PROSITE-ProRule" id="PRU00169"/>
    </source>
</evidence>